<dbReference type="RefSeq" id="WP_113288565.1">
    <property type="nucleotide sequence ID" value="NZ_QNTQ01000005.1"/>
</dbReference>
<dbReference type="InterPro" id="IPR012001">
    <property type="entry name" value="Thiamin_PyroP_enz_TPP-bd_dom"/>
</dbReference>
<evidence type="ECO:0000259" key="5">
    <source>
        <dbReference type="Pfam" id="PF00205"/>
    </source>
</evidence>
<dbReference type="PANTHER" id="PTHR18968:SF164">
    <property type="entry name" value="PYRUVATE DECARBOXYLASE"/>
    <property type="match status" value="1"/>
</dbReference>
<dbReference type="CDD" id="cd07035">
    <property type="entry name" value="TPP_PYR_POX_like"/>
    <property type="match status" value="1"/>
</dbReference>
<dbReference type="NCBIfam" id="NF006203">
    <property type="entry name" value="PRK08327.1"/>
    <property type="match status" value="1"/>
</dbReference>
<feature type="domain" description="Thiamine pyrophosphate enzyme N-terminal TPP-binding" evidence="7">
    <location>
        <begin position="12"/>
        <end position="137"/>
    </location>
</feature>
<dbReference type="Pfam" id="PF02775">
    <property type="entry name" value="TPP_enzyme_C"/>
    <property type="match status" value="1"/>
</dbReference>
<comment type="caution">
    <text evidence="8">The sequence shown here is derived from an EMBL/GenBank/DDBJ whole genome shotgun (WGS) entry which is preliminary data.</text>
</comment>
<reference evidence="8 9" key="1">
    <citation type="submission" date="2018-07" db="EMBL/GenBank/DDBJ databases">
        <title>Rhodosalinus sp. strain E84T genomic sequence and assembly.</title>
        <authorList>
            <person name="Liu Z.-W."/>
            <person name="Lu D.-C."/>
        </authorList>
    </citation>
    <scope>NUCLEOTIDE SEQUENCE [LARGE SCALE GENOMIC DNA]</scope>
    <source>
        <strain evidence="8 9">E84</strain>
    </source>
</reference>
<evidence type="ECO:0000259" key="6">
    <source>
        <dbReference type="Pfam" id="PF02775"/>
    </source>
</evidence>
<comment type="similarity">
    <text evidence="1 3">Belongs to the TPP enzyme family.</text>
</comment>
<organism evidence="8 9">
    <name type="scientific">Rhodosalinus halophilus</name>
    <dbReference type="NCBI Taxonomy" id="2259333"/>
    <lineage>
        <taxon>Bacteria</taxon>
        <taxon>Pseudomonadati</taxon>
        <taxon>Pseudomonadota</taxon>
        <taxon>Alphaproteobacteria</taxon>
        <taxon>Rhodobacterales</taxon>
        <taxon>Paracoccaceae</taxon>
        <taxon>Rhodosalinus</taxon>
    </lineage>
</organism>
<proteinExistence type="inferred from homology"/>
<evidence type="ECO:0000256" key="2">
    <source>
        <dbReference type="ARBA" id="ARBA00023052"/>
    </source>
</evidence>
<dbReference type="SUPFAM" id="SSF52467">
    <property type="entry name" value="DHS-like NAD/FAD-binding domain"/>
    <property type="match status" value="1"/>
</dbReference>
<sequence length="561" mass="58890">MTDGPPLIAAETYLSAMADFGVEVIYATSGTDFPSIAEAYGRAPQRGWDLPEALVCPHENLAVAMAHGHALVTGTPQAVMVHVSVGTSNMVAGAMNAARDQVPMLLTAGRTPVSEDPEPPGSRSRFIHWAQEMFDQASQLREAVKWDYELRRGDQAEAALARALEAAQAPPPGPVYLSLPREVLAEEVPSRPRRRPTPVAPPAPDPDAVDRLAGALRRADLPLLVTQNLGRDPAAVAALEDLAARWALPVVPFNARSMCFPSDHPMHLGHEPGELLGAADLILTVACDVPWIPKVAAPAAEVTHWEIGLDPLYLGYPMRSFPAEGAIQAAPAAVLRALMEAAGPVGDAAPRVEARRSRLADLRARRIAALDAAGAGPELTAASASRALAECLPADATVTNEYTFQIPQGRFTRPGSVHGLSPAGGLGWGFGAALGMKKGGLTGPVVAMLGDGAYMFNNPSACHWAAEVHGLPVLAVIFNNRRWGAVRNSTLAMYPQGASAAEDGMFLADLSPSLDHAAIARAHGAEAWDVRSLDEIPAAMDGALSALAGGRQALIALHLPT</sequence>
<dbReference type="GO" id="GO:0050660">
    <property type="term" value="F:flavin adenine dinucleotide binding"/>
    <property type="evidence" value="ECO:0007669"/>
    <property type="project" value="TreeGrafter"/>
</dbReference>
<evidence type="ECO:0000256" key="3">
    <source>
        <dbReference type="RuleBase" id="RU362132"/>
    </source>
</evidence>
<feature type="domain" description="Thiamine pyrophosphate enzyme TPP-binding" evidence="6">
    <location>
        <begin position="410"/>
        <end position="548"/>
    </location>
</feature>
<evidence type="ECO:0000256" key="1">
    <source>
        <dbReference type="ARBA" id="ARBA00007812"/>
    </source>
</evidence>
<evidence type="ECO:0000313" key="8">
    <source>
        <dbReference type="EMBL" id="RBI86328.1"/>
    </source>
</evidence>
<dbReference type="Pfam" id="PF02776">
    <property type="entry name" value="TPP_enzyme_N"/>
    <property type="match status" value="1"/>
</dbReference>
<accession>A0A365UCH6</accession>
<feature type="region of interest" description="Disordered" evidence="4">
    <location>
        <begin position="187"/>
        <end position="206"/>
    </location>
</feature>
<dbReference type="InterPro" id="IPR029035">
    <property type="entry name" value="DHS-like_NAD/FAD-binding_dom"/>
</dbReference>
<keyword evidence="2 3" id="KW-0786">Thiamine pyrophosphate</keyword>
<dbReference type="Gene3D" id="3.40.50.1220">
    <property type="entry name" value="TPP-binding domain"/>
    <property type="match status" value="1"/>
</dbReference>
<evidence type="ECO:0000313" key="9">
    <source>
        <dbReference type="Proteomes" id="UP000253370"/>
    </source>
</evidence>
<gene>
    <name evidence="8" type="ORF">DRV85_06155</name>
</gene>
<dbReference type="InterPro" id="IPR011766">
    <property type="entry name" value="TPP_enzyme_TPP-bd"/>
</dbReference>
<dbReference type="SUPFAM" id="SSF52518">
    <property type="entry name" value="Thiamin diphosphate-binding fold (THDP-binding)"/>
    <property type="match status" value="2"/>
</dbReference>
<dbReference type="Pfam" id="PF00205">
    <property type="entry name" value="TPP_enzyme_M"/>
    <property type="match status" value="1"/>
</dbReference>
<dbReference type="GO" id="GO:0003984">
    <property type="term" value="F:acetolactate synthase activity"/>
    <property type="evidence" value="ECO:0007669"/>
    <property type="project" value="TreeGrafter"/>
</dbReference>
<feature type="domain" description="Thiamine pyrophosphate enzyme central" evidence="5">
    <location>
        <begin position="209"/>
        <end position="296"/>
    </location>
</feature>
<evidence type="ECO:0000259" key="7">
    <source>
        <dbReference type="Pfam" id="PF02776"/>
    </source>
</evidence>
<dbReference type="GO" id="GO:0000287">
    <property type="term" value="F:magnesium ion binding"/>
    <property type="evidence" value="ECO:0007669"/>
    <property type="project" value="InterPro"/>
</dbReference>
<dbReference type="Proteomes" id="UP000253370">
    <property type="component" value="Unassembled WGS sequence"/>
</dbReference>
<dbReference type="CDD" id="cd02002">
    <property type="entry name" value="TPP_BFDC"/>
    <property type="match status" value="1"/>
</dbReference>
<dbReference type="GO" id="GO:0009099">
    <property type="term" value="P:L-valine biosynthetic process"/>
    <property type="evidence" value="ECO:0007669"/>
    <property type="project" value="TreeGrafter"/>
</dbReference>
<dbReference type="Gene3D" id="3.40.50.970">
    <property type="match status" value="2"/>
</dbReference>
<evidence type="ECO:0000256" key="4">
    <source>
        <dbReference type="SAM" id="MobiDB-lite"/>
    </source>
</evidence>
<dbReference type="PANTHER" id="PTHR18968">
    <property type="entry name" value="THIAMINE PYROPHOSPHATE ENZYMES"/>
    <property type="match status" value="1"/>
</dbReference>
<dbReference type="InterPro" id="IPR029061">
    <property type="entry name" value="THDP-binding"/>
</dbReference>
<name>A0A365UCH6_9RHOB</name>
<dbReference type="AlphaFoldDB" id="A0A365UCH6"/>
<dbReference type="InterPro" id="IPR045229">
    <property type="entry name" value="TPP_enz"/>
</dbReference>
<dbReference type="GO" id="GO:0030976">
    <property type="term" value="F:thiamine pyrophosphate binding"/>
    <property type="evidence" value="ECO:0007669"/>
    <property type="project" value="InterPro"/>
</dbReference>
<dbReference type="GO" id="GO:0009097">
    <property type="term" value="P:isoleucine biosynthetic process"/>
    <property type="evidence" value="ECO:0007669"/>
    <property type="project" value="TreeGrafter"/>
</dbReference>
<dbReference type="InterPro" id="IPR012000">
    <property type="entry name" value="Thiamin_PyroP_enz_cen_dom"/>
</dbReference>
<dbReference type="OrthoDB" id="7534569at2"/>
<dbReference type="EMBL" id="QNTQ01000005">
    <property type="protein sequence ID" value="RBI86328.1"/>
    <property type="molecule type" value="Genomic_DNA"/>
</dbReference>
<keyword evidence="9" id="KW-1185">Reference proteome</keyword>
<protein>
    <submittedName>
        <fullName evidence="8">Thiamine pyrophosphate-requiring protein</fullName>
    </submittedName>
</protein>
<dbReference type="GO" id="GO:0005948">
    <property type="term" value="C:acetolactate synthase complex"/>
    <property type="evidence" value="ECO:0007669"/>
    <property type="project" value="TreeGrafter"/>
</dbReference>